<protein>
    <recommendedName>
        <fullName evidence="5">Histidine--tRNA ligase</fullName>
        <ecNumber evidence="5">6.1.1.21</ecNumber>
    </recommendedName>
    <alternativeName>
        <fullName evidence="5">Histidyl-tRNA synthetase</fullName>
        <shortName evidence="5">HisRS</shortName>
    </alternativeName>
</protein>
<dbReference type="GO" id="GO:0005737">
    <property type="term" value="C:cytoplasm"/>
    <property type="evidence" value="ECO:0007669"/>
    <property type="project" value="UniProtKB-SubCell"/>
</dbReference>
<evidence type="ECO:0000256" key="4">
    <source>
        <dbReference type="ARBA" id="ARBA00047639"/>
    </source>
</evidence>
<comment type="catalytic activity">
    <reaction evidence="4 5">
        <text>tRNA(His) + L-histidine + ATP = L-histidyl-tRNA(His) + AMP + diphosphate + H(+)</text>
        <dbReference type="Rhea" id="RHEA:17313"/>
        <dbReference type="Rhea" id="RHEA-COMP:9665"/>
        <dbReference type="Rhea" id="RHEA-COMP:9689"/>
        <dbReference type="ChEBI" id="CHEBI:15378"/>
        <dbReference type="ChEBI" id="CHEBI:30616"/>
        <dbReference type="ChEBI" id="CHEBI:33019"/>
        <dbReference type="ChEBI" id="CHEBI:57595"/>
        <dbReference type="ChEBI" id="CHEBI:78442"/>
        <dbReference type="ChEBI" id="CHEBI:78527"/>
        <dbReference type="ChEBI" id="CHEBI:456215"/>
        <dbReference type="EC" id="6.1.1.21"/>
    </reaction>
</comment>
<evidence type="ECO:0000256" key="1">
    <source>
        <dbReference type="ARBA" id="ARBA00008226"/>
    </source>
</evidence>
<dbReference type="GO" id="GO:0004821">
    <property type="term" value="F:histidine-tRNA ligase activity"/>
    <property type="evidence" value="ECO:0007669"/>
    <property type="project" value="UniProtKB-UniRule"/>
</dbReference>
<feature type="domain" description="Aminoacyl-transfer RNA synthetases class-II family profile" evidence="7">
    <location>
        <begin position="43"/>
        <end position="355"/>
    </location>
</feature>
<evidence type="ECO:0000259" key="7">
    <source>
        <dbReference type="PROSITE" id="PS50862"/>
    </source>
</evidence>
<comment type="subunit">
    <text evidence="5">Homodimer.</text>
</comment>
<dbReference type="PIRSF" id="PIRSF001549">
    <property type="entry name" value="His-tRNA_synth"/>
    <property type="match status" value="1"/>
</dbReference>
<comment type="similarity">
    <text evidence="1 5">Belongs to the class-II aminoacyl-tRNA synthetase family.</text>
</comment>
<dbReference type="Pfam" id="PF13393">
    <property type="entry name" value="tRNA-synt_His"/>
    <property type="match status" value="1"/>
</dbReference>
<dbReference type="PROSITE" id="PS50862">
    <property type="entry name" value="AA_TRNA_LIGASE_II"/>
    <property type="match status" value="1"/>
</dbReference>
<evidence type="ECO:0000313" key="8">
    <source>
        <dbReference type="EMBL" id="OGY88267.1"/>
    </source>
</evidence>
<dbReference type="InterPro" id="IPR006195">
    <property type="entry name" value="aa-tRNA-synth_II"/>
</dbReference>
<keyword evidence="2 5" id="KW-0547">Nucleotide-binding</keyword>
<dbReference type="GO" id="GO:0006427">
    <property type="term" value="P:histidyl-tRNA aminoacylation"/>
    <property type="evidence" value="ECO:0007669"/>
    <property type="project" value="UniProtKB-UniRule"/>
</dbReference>
<dbReference type="SUPFAM" id="SSF55681">
    <property type="entry name" value="Class II aaRS and biotin synthetases"/>
    <property type="match status" value="1"/>
</dbReference>
<dbReference type="Gene3D" id="3.40.50.800">
    <property type="entry name" value="Anticodon-binding domain"/>
    <property type="match status" value="1"/>
</dbReference>
<dbReference type="Gene3D" id="3.30.930.10">
    <property type="entry name" value="Bira Bifunctional Protein, Domain 2"/>
    <property type="match status" value="1"/>
</dbReference>
<feature type="binding site" evidence="6">
    <location>
        <begin position="106"/>
        <end position="108"/>
    </location>
    <ligand>
        <name>L-histidine</name>
        <dbReference type="ChEBI" id="CHEBI:57595"/>
    </ligand>
</feature>
<dbReference type="SUPFAM" id="SSF52954">
    <property type="entry name" value="Class II aaRS ABD-related"/>
    <property type="match status" value="1"/>
</dbReference>
<proteinExistence type="inferred from homology"/>
<dbReference type="InterPro" id="IPR004154">
    <property type="entry name" value="Anticodon-bd"/>
</dbReference>
<feature type="binding site" evidence="6">
    <location>
        <position position="151"/>
    </location>
    <ligand>
        <name>L-histidine</name>
        <dbReference type="ChEBI" id="CHEBI:57595"/>
    </ligand>
</feature>
<dbReference type="AlphaFoldDB" id="A0A1G2BJ59"/>
<dbReference type="Proteomes" id="UP000176420">
    <property type="component" value="Unassembled WGS sequence"/>
</dbReference>
<dbReference type="CDD" id="cd00773">
    <property type="entry name" value="HisRS-like_core"/>
    <property type="match status" value="1"/>
</dbReference>
<feature type="binding site" evidence="6">
    <location>
        <position position="155"/>
    </location>
    <ligand>
        <name>L-histidine</name>
        <dbReference type="ChEBI" id="CHEBI:57595"/>
    </ligand>
</feature>
<accession>A0A1G2BJ59</accession>
<dbReference type="NCBIfam" id="TIGR00442">
    <property type="entry name" value="hisS"/>
    <property type="match status" value="1"/>
</dbReference>
<gene>
    <name evidence="5" type="primary">hisS</name>
    <name evidence="8" type="ORF">A2319_03710</name>
</gene>
<keyword evidence="5" id="KW-0648">Protein biosynthesis</keyword>
<dbReference type="InterPro" id="IPR015807">
    <property type="entry name" value="His-tRNA-ligase"/>
</dbReference>
<name>A0A1G2BJ59_9BACT</name>
<dbReference type="InterPro" id="IPR045864">
    <property type="entry name" value="aa-tRNA-synth_II/BPL/LPL"/>
</dbReference>
<evidence type="ECO:0000256" key="5">
    <source>
        <dbReference type="HAMAP-Rule" id="MF_00127"/>
    </source>
</evidence>
<dbReference type="EC" id="6.1.1.21" evidence="5"/>
<evidence type="ECO:0000256" key="6">
    <source>
        <dbReference type="PIRSR" id="PIRSR001549-1"/>
    </source>
</evidence>
<feature type="binding site" evidence="6">
    <location>
        <begin position="285"/>
        <end position="286"/>
    </location>
    <ligand>
        <name>L-histidine</name>
        <dbReference type="ChEBI" id="CHEBI:57595"/>
    </ligand>
</feature>
<dbReference type="PANTHER" id="PTHR43707:SF1">
    <property type="entry name" value="HISTIDINE--TRNA LIGASE, MITOCHONDRIAL-RELATED"/>
    <property type="match status" value="1"/>
</dbReference>
<keyword evidence="5 8" id="KW-0436">Ligase</keyword>
<keyword evidence="3 5" id="KW-0030">Aminoacyl-tRNA synthetase</keyword>
<dbReference type="InterPro" id="IPR004516">
    <property type="entry name" value="HisRS/HisZ"/>
</dbReference>
<keyword evidence="5" id="KW-0067">ATP-binding</keyword>
<dbReference type="GO" id="GO:0005524">
    <property type="term" value="F:ATP binding"/>
    <property type="evidence" value="ECO:0007669"/>
    <property type="project" value="UniProtKB-UniRule"/>
</dbReference>
<comment type="subcellular location">
    <subcellularLocation>
        <location evidence="5">Cytoplasm</location>
    </subcellularLocation>
</comment>
<dbReference type="InterPro" id="IPR041715">
    <property type="entry name" value="HisRS-like_core"/>
</dbReference>
<evidence type="ECO:0000256" key="3">
    <source>
        <dbReference type="ARBA" id="ARBA00023146"/>
    </source>
</evidence>
<reference evidence="8 9" key="1">
    <citation type="journal article" date="2016" name="Nat. Commun.">
        <title>Thousands of microbial genomes shed light on interconnected biogeochemical processes in an aquifer system.</title>
        <authorList>
            <person name="Anantharaman K."/>
            <person name="Brown C.T."/>
            <person name="Hug L.A."/>
            <person name="Sharon I."/>
            <person name="Castelle C.J."/>
            <person name="Probst A.J."/>
            <person name="Thomas B.C."/>
            <person name="Singh A."/>
            <person name="Wilkins M.J."/>
            <person name="Karaoz U."/>
            <person name="Brodie E.L."/>
            <person name="Williams K.H."/>
            <person name="Hubbard S.S."/>
            <person name="Banfield J.F."/>
        </authorList>
    </citation>
    <scope>NUCLEOTIDE SEQUENCE [LARGE SCALE GENOMIC DNA]</scope>
</reference>
<evidence type="ECO:0000256" key="2">
    <source>
        <dbReference type="ARBA" id="ARBA00022741"/>
    </source>
</evidence>
<sequence length="449" mass="51214">MSSFKKMKKNIPEVNNKKRLPKRKHRPVLLPGMKDVLAQEQTYWEYILEMATQTSRAYGYQRLEVPMVEEEQLYVRALGKDCPLITKEELFSWKTKQEEKLALRPEFTAGIVRAYIEHGMINLPQPLKFWTNGPLYRNEPSQAGRYRQFNQIDWEIIGSPHPAIEAELISLAYHLLTDLGLEVMVKVNSIGMAEDRKEYINALKDYLRPHRKNIDALSQELYTKDPLRILASKDVNTKEILKQAPQLVDFLSDESRDHFMRTLEYLDAGDIVYHLDPFLVKSFGYYSHTLFELILRKDAEELDPMSLVSGGHYHNLVHDLGGTEETTGAGMGFGLERVVLAMKEAGITPGAVIAPEVFLAQIGETARKHSLQLLEELRAEGIPVISNVSKNGLADQLSLANKSTVKITLILGQKEMIDKTIIVRDMENGSQESVMQTKLMATLKRYLKK</sequence>
<dbReference type="Pfam" id="PF03129">
    <property type="entry name" value="HGTP_anticodon"/>
    <property type="match status" value="1"/>
</dbReference>
<dbReference type="EMBL" id="MHKI01000003">
    <property type="protein sequence ID" value="OGY88267.1"/>
    <property type="molecule type" value="Genomic_DNA"/>
</dbReference>
<keyword evidence="5" id="KW-0963">Cytoplasm</keyword>
<feature type="binding site" evidence="6">
    <location>
        <position position="137"/>
    </location>
    <ligand>
        <name>L-histidine</name>
        <dbReference type="ChEBI" id="CHEBI:57595"/>
    </ligand>
</feature>
<evidence type="ECO:0000313" key="9">
    <source>
        <dbReference type="Proteomes" id="UP000176420"/>
    </source>
</evidence>
<organism evidence="8 9">
    <name type="scientific">Candidatus Kerfeldbacteria bacterium RIFOXYB2_FULL_38_14</name>
    <dbReference type="NCBI Taxonomy" id="1798547"/>
    <lineage>
        <taxon>Bacteria</taxon>
        <taxon>Candidatus Kerfeldiibacteriota</taxon>
    </lineage>
</organism>
<dbReference type="HAMAP" id="MF_00127">
    <property type="entry name" value="His_tRNA_synth"/>
    <property type="match status" value="1"/>
</dbReference>
<dbReference type="PANTHER" id="PTHR43707">
    <property type="entry name" value="HISTIDYL-TRNA SYNTHETASE"/>
    <property type="match status" value="1"/>
</dbReference>
<dbReference type="InterPro" id="IPR036621">
    <property type="entry name" value="Anticodon-bd_dom_sf"/>
</dbReference>
<comment type="caution">
    <text evidence="8">The sequence shown here is derived from an EMBL/GenBank/DDBJ whole genome shotgun (WGS) entry which is preliminary data.</text>
</comment>